<comment type="function">
    <text evidence="7">Dephosphorylates pseudouridine 5'-phosphate, a potential intermediate in rRNA degradation. Pseudouridine is then excreted intact in urine.</text>
</comment>
<evidence type="ECO:0000256" key="3">
    <source>
        <dbReference type="ARBA" id="ARBA00022723"/>
    </source>
</evidence>
<dbReference type="InterPro" id="IPR006439">
    <property type="entry name" value="HAD-SF_hydro_IA"/>
</dbReference>
<dbReference type="PANTHER" id="PTHR18901">
    <property type="entry name" value="2-DEOXYGLUCOSE-6-PHOSPHATE PHOSPHATASE 2"/>
    <property type="match status" value="1"/>
</dbReference>
<protein>
    <recommendedName>
        <fullName evidence="9">Pseudouridine-5'-phosphatase</fullName>
        <ecNumber evidence="8">3.1.3.96</ecNumber>
    </recommendedName>
    <alternativeName>
        <fullName evidence="10">Haloacid dehalogenase-like hydrolase domain-containing protein 1</fullName>
    </alternativeName>
    <alternativeName>
        <fullName evidence="11">Haloacid dehalogenase-like hydrolase domain-containing protein 1A</fullName>
    </alternativeName>
    <alternativeName>
        <fullName evidence="12">Pseudouridine-5'-monophosphatase</fullName>
    </alternativeName>
</protein>
<accession>A0A6F9DQJ9</accession>
<keyword evidence="5" id="KW-0460">Magnesium</keyword>
<dbReference type="InterPro" id="IPR036412">
    <property type="entry name" value="HAD-like_sf"/>
</dbReference>
<comment type="similarity">
    <text evidence="2">Belongs to the HAD-like hydrolase superfamily. CbbY/CbbZ/Gph/YieH family.</text>
</comment>
<name>A0A6F9DQJ9_9ASCI</name>
<dbReference type="EMBL" id="LR789448">
    <property type="protein sequence ID" value="CAB3265310.1"/>
    <property type="molecule type" value="mRNA"/>
</dbReference>
<sequence>MFKKVTHVIFDMDGLLLNTEDLYTIAFQNICKPYGKVFDWSIKINIMGMKPDSAAHHTIEKLSLPVTVSQFAEMLSAQLPSIFSQSKLLPGVEKLVKHLKQHNIPVGICTGSSEKAYMAKTSHLKDFFAMFNPIVLCGDDKEVINGKPHPDGYEVTMKRFQPIPDASEVLVFEDAPNGVEAALAANMQAVMIPHDKVPFEYVKKHAEKATLYLKSMEDFNPELFGLPAF</sequence>
<evidence type="ECO:0000256" key="7">
    <source>
        <dbReference type="ARBA" id="ARBA00056605"/>
    </source>
</evidence>
<reference evidence="13" key="1">
    <citation type="submission" date="2020-04" db="EMBL/GenBank/DDBJ databases">
        <authorList>
            <person name="Neveu A P."/>
        </authorList>
    </citation>
    <scope>NUCLEOTIDE SEQUENCE</scope>
    <source>
        <tissue evidence="13">Whole embryo</tissue>
    </source>
</reference>
<dbReference type="AlphaFoldDB" id="A0A6F9DQJ9"/>
<evidence type="ECO:0000256" key="6">
    <source>
        <dbReference type="ARBA" id="ARBA00052504"/>
    </source>
</evidence>
<dbReference type="NCBIfam" id="TIGR01509">
    <property type="entry name" value="HAD-SF-IA-v3"/>
    <property type="match status" value="1"/>
</dbReference>
<dbReference type="GO" id="GO:1990738">
    <property type="term" value="F:pseudouridine 5'-phosphatase activity"/>
    <property type="evidence" value="ECO:0007669"/>
    <property type="project" value="UniProtKB-EC"/>
</dbReference>
<dbReference type="PANTHER" id="PTHR18901:SF38">
    <property type="entry name" value="PSEUDOURIDINE-5'-PHOSPHATASE"/>
    <property type="match status" value="1"/>
</dbReference>
<evidence type="ECO:0000313" key="13">
    <source>
        <dbReference type="EMBL" id="CAB3265310.1"/>
    </source>
</evidence>
<dbReference type="GO" id="GO:0046872">
    <property type="term" value="F:metal ion binding"/>
    <property type="evidence" value="ECO:0007669"/>
    <property type="project" value="UniProtKB-KW"/>
</dbReference>
<dbReference type="SUPFAM" id="SSF56784">
    <property type="entry name" value="HAD-like"/>
    <property type="match status" value="1"/>
</dbReference>
<evidence type="ECO:0000256" key="4">
    <source>
        <dbReference type="ARBA" id="ARBA00022801"/>
    </source>
</evidence>
<evidence type="ECO:0000256" key="10">
    <source>
        <dbReference type="ARBA" id="ARBA00075025"/>
    </source>
</evidence>
<dbReference type="EC" id="3.1.3.96" evidence="8"/>
<dbReference type="SFLD" id="SFLDG01129">
    <property type="entry name" value="C1.5:_HAD__Beta-PGM__Phosphata"/>
    <property type="match status" value="1"/>
</dbReference>
<dbReference type="FunFam" id="1.10.150.240:FF:000001">
    <property type="entry name" value="Haloacid dehalogenase-like hydrolase domain"/>
    <property type="match status" value="1"/>
</dbReference>
<evidence type="ECO:0000256" key="11">
    <source>
        <dbReference type="ARBA" id="ARBA00075873"/>
    </source>
</evidence>
<evidence type="ECO:0000256" key="5">
    <source>
        <dbReference type="ARBA" id="ARBA00022842"/>
    </source>
</evidence>
<dbReference type="Gene3D" id="3.40.50.1000">
    <property type="entry name" value="HAD superfamily/HAD-like"/>
    <property type="match status" value="1"/>
</dbReference>
<dbReference type="InterPro" id="IPR041492">
    <property type="entry name" value="HAD_2"/>
</dbReference>
<keyword evidence="3" id="KW-0479">Metal-binding</keyword>
<evidence type="ECO:0000256" key="2">
    <source>
        <dbReference type="ARBA" id="ARBA00006171"/>
    </source>
</evidence>
<evidence type="ECO:0000256" key="8">
    <source>
        <dbReference type="ARBA" id="ARBA00066578"/>
    </source>
</evidence>
<evidence type="ECO:0000256" key="12">
    <source>
        <dbReference type="ARBA" id="ARBA00083904"/>
    </source>
</evidence>
<evidence type="ECO:0000256" key="1">
    <source>
        <dbReference type="ARBA" id="ARBA00001946"/>
    </source>
</evidence>
<evidence type="ECO:0000256" key="9">
    <source>
        <dbReference type="ARBA" id="ARBA00070517"/>
    </source>
</evidence>
<dbReference type="FunFam" id="3.40.50.1000:FF:000055">
    <property type="entry name" value="Haloacid dehalogenase-like hydrolase family protein"/>
    <property type="match status" value="1"/>
</dbReference>
<dbReference type="SFLD" id="SFLDS00003">
    <property type="entry name" value="Haloacid_Dehalogenase"/>
    <property type="match status" value="1"/>
</dbReference>
<dbReference type="Gene3D" id="1.10.150.240">
    <property type="entry name" value="Putative phosphatase, domain 2"/>
    <property type="match status" value="1"/>
</dbReference>
<comment type="cofactor">
    <cofactor evidence="1">
        <name>Mg(2+)</name>
        <dbReference type="ChEBI" id="CHEBI:18420"/>
    </cofactor>
</comment>
<proteinExistence type="evidence at transcript level"/>
<gene>
    <name evidence="13" type="primary">Pudp</name>
</gene>
<dbReference type="Pfam" id="PF13419">
    <property type="entry name" value="HAD_2"/>
    <property type="match status" value="1"/>
</dbReference>
<organism evidence="13">
    <name type="scientific">Phallusia mammillata</name>
    <dbReference type="NCBI Taxonomy" id="59560"/>
    <lineage>
        <taxon>Eukaryota</taxon>
        <taxon>Metazoa</taxon>
        <taxon>Chordata</taxon>
        <taxon>Tunicata</taxon>
        <taxon>Ascidiacea</taxon>
        <taxon>Phlebobranchia</taxon>
        <taxon>Ascidiidae</taxon>
        <taxon>Phallusia</taxon>
    </lineage>
</organism>
<dbReference type="InterPro" id="IPR023198">
    <property type="entry name" value="PGP-like_dom2"/>
</dbReference>
<dbReference type="InterPro" id="IPR023214">
    <property type="entry name" value="HAD_sf"/>
</dbReference>
<keyword evidence="4" id="KW-0378">Hydrolase</keyword>
<comment type="catalytic activity">
    <reaction evidence="6">
        <text>psi-UMP + H2O = pseudouridine + phosphate</text>
        <dbReference type="Rhea" id="RHEA:10944"/>
        <dbReference type="ChEBI" id="CHEBI:15377"/>
        <dbReference type="ChEBI" id="CHEBI:17802"/>
        <dbReference type="ChEBI" id="CHEBI:43474"/>
        <dbReference type="ChEBI" id="CHEBI:58380"/>
        <dbReference type="EC" id="3.1.3.96"/>
    </reaction>
</comment>